<dbReference type="EMBL" id="RKMG01000065">
    <property type="protein sequence ID" value="RPA55514.1"/>
    <property type="molecule type" value="Genomic_DNA"/>
</dbReference>
<dbReference type="Pfam" id="PF13276">
    <property type="entry name" value="HTH_21"/>
    <property type="match status" value="1"/>
</dbReference>
<dbReference type="InterPro" id="IPR048020">
    <property type="entry name" value="Transpos_IS3"/>
</dbReference>
<dbReference type="PROSITE" id="PS50994">
    <property type="entry name" value="INTEGRASE"/>
    <property type="match status" value="1"/>
</dbReference>
<dbReference type="InterPro" id="IPR001584">
    <property type="entry name" value="Integrase_cat-core"/>
</dbReference>
<dbReference type="SUPFAM" id="SSF53098">
    <property type="entry name" value="Ribonuclease H-like"/>
    <property type="match status" value="1"/>
</dbReference>
<dbReference type="Gene3D" id="3.30.420.10">
    <property type="entry name" value="Ribonuclease H-like superfamily/Ribonuclease H"/>
    <property type="match status" value="1"/>
</dbReference>
<name>A0A3N4GR28_9LACT</name>
<dbReference type="InterPro" id="IPR036397">
    <property type="entry name" value="RNaseH_sf"/>
</dbReference>
<protein>
    <submittedName>
        <fullName evidence="3">IS3 family transposase</fullName>
    </submittedName>
</protein>
<evidence type="ECO:0000256" key="1">
    <source>
        <dbReference type="ARBA" id="ARBA00002286"/>
    </source>
</evidence>
<dbReference type="GO" id="GO:0015074">
    <property type="term" value="P:DNA integration"/>
    <property type="evidence" value="ECO:0007669"/>
    <property type="project" value="InterPro"/>
</dbReference>
<evidence type="ECO:0000259" key="2">
    <source>
        <dbReference type="PROSITE" id="PS50994"/>
    </source>
</evidence>
<proteinExistence type="predicted"/>
<organism evidence="3 4">
    <name type="scientific">Aerococcus agrisoli</name>
    <dbReference type="NCBI Taxonomy" id="2487350"/>
    <lineage>
        <taxon>Bacteria</taxon>
        <taxon>Bacillati</taxon>
        <taxon>Bacillota</taxon>
        <taxon>Bacilli</taxon>
        <taxon>Lactobacillales</taxon>
        <taxon>Aerococcaceae</taxon>
        <taxon>Aerococcus</taxon>
    </lineage>
</organism>
<dbReference type="PANTHER" id="PTHR46889">
    <property type="entry name" value="TRANSPOSASE INSF FOR INSERTION SEQUENCE IS3B-RELATED"/>
    <property type="match status" value="1"/>
</dbReference>
<keyword evidence="4" id="KW-1185">Reference proteome</keyword>
<dbReference type="RefSeq" id="WP_123781452.1">
    <property type="nucleotide sequence ID" value="NZ_RKMG01000065.1"/>
</dbReference>
<dbReference type="AlphaFoldDB" id="A0A3N4GR28"/>
<dbReference type="Pfam" id="PF13333">
    <property type="entry name" value="rve_2"/>
    <property type="match status" value="1"/>
</dbReference>
<reference evidence="3 4" key="1">
    <citation type="submission" date="2018-11" db="EMBL/GenBank/DDBJ databases">
        <title>Aerococcus sp. SJQ22, whole genome shotgun sequence.</title>
        <authorList>
            <person name="Sun L."/>
            <person name="Gao X."/>
            <person name="Chen W."/>
            <person name="Huang K."/>
        </authorList>
    </citation>
    <scope>NUCLEOTIDE SEQUENCE [LARGE SCALE GENOMIC DNA]</scope>
    <source>
        <strain evidence="3 4">SJQ22</strain>
    </source>
</reference>
<dbReference type="Proteomes" id="UP000273977">
    <property type="component" value="Unassembled WGS sequence"/>
</dbReference>
<dbReference type="InterPro" id="IPR025948">
    <property type="entry name" value="HTH-like_dom"/>
</dbReference>
<dbReference type="PANTHER" id="PTHR46889:SF5">
    <property type="entry name" value="INTEGRASE PROTEIN"/>
    <property type="match status" value="1"/>
</dbReference>
<sequence>MVVFELHQEKGYSVSKLCKAVEVSRSSYYKWLHRCPSDAEKKNEALAASIQKIFDESHGIYGVERMKWAVYRELNEVVNVKRVRRLMRSMGLKSEIRKKKPEWTKSIPLHISENTINRDFEASKPNQKWFTDVSYLFYGNHEKAYISAVIDRYDLSIVSYIISQRNDNKLVMDTIKLAMQKNPAAHPIIHSDRGYQYTSNDYFALKNQFGFKTSMSRPSKCLDNQPIESFWGSMKAEYYYRHDFDTYDHLINGIDDYIQFYMHKRYVPKFNGLTPSEYRSLAS</sequence>
<accession>A0A3N4GR28</accession>
<dbReference type="GO" id="GO:0003676">
    <property type="term" value="F:nucleic acid binding"/>
    <property type="evidence" value="ECO:0007669"/>
    <property type="project" value="InterPro"/>
</dbReference>
<comment type="function">
    <text evidence="1">Involved in the transposition of the insertion sequence.</text>
</comment>
<comment type="caution">
    <text evidence="3">The sequence shown here is derived from an EMBL/GenBank/DDBJ whole genome shotgun (WGS) entry which is preliminary data.</text>
</comment>
<evidence type="ECO:0000313" key="3">
    <source>
        <dbReference type="EMBL" id="RPA55514.1"/>
    </source>
</evidence>
<dbReference type="InterPro" id="IPR050900">
    <property type="entry name" value="Transposase_IS3/IS150/IS904"/>
</dbReference>
<dbReference type="NCBIfam" id="NF033516">
    <property type="entry name" value="transpos_IS3"/>
    <property type="match status" value="1"/>
</dbReference>
<gene>
    <name evidence="3" type="ORF">EF384_09520</name>
</gene>
<dbReference type="Pfam" id="PF00665">
    <property type="entry name" value="rve"/>
    <property type="match status" value="1"/>
</dbReference>
<feature type="domain" description="Integrase catalytic" evidence="2">
    <location>
        <begin position="121"/>
        <end position="283"/>
    </location>
</feature>
<dbReference type="InterPro" id="IPR012337">
    <property type="entry name" value="RNaseH-like_sf"/>
</dbReference>
<evidence type="ECO:0000313" key="4">
    <source>
        <dbReference type="Proteomes" id="UP000273977"/>
    </source>
</evidence>